<dbReference type="RefSeq" id="WP_273616619.1">
    <property type="nucleotide sequence ID" value="NZ_CP117417.1"/>
</dbReference>
<accession>A0ABY7TSI0</accession>
<name>A0ABY7TSI0_9SPHN</name>
<evidence type="ECO:0000313" key="3">
    <source>
        <dbReference type="Proteomes" id="UP001218231"/>
    </source>
</evidence>
<dbReference type="EMBL" id="CP117417">
    <property type="protein sequence ID" value="WCT76168.1"/>
    <property type="molecule type" value="Genomic_DNA"/>
</dbReference>
<organism evidence="2 3">
    <name type="scientific">Novosphingobium humi</name>
    <dbReference type="NCBI Taxonomy" id="2282397"/>
    <lineage>
        <taxon>Bacteria</taxon>
        <taxon>Pseudomonadati</taxon>
        <taxon>Pseudomonadota</taxon>
        <taxon>Alphaproteobacteria</taxon>
        <taxon>Sphingomonadales</taxon>
        <taxon>Sphingomonadaceae</taxon>
        <taxon>Novosphingobium</taxon>
    </lineage>
</organism>
<gene>
    <name evidence="2" type="ORF">PQ457_09410</name>
</gene>
<feature type="region of interest" description="Disordered" evidence="1">
    <location>
        <begin position="30"/>
        <end position="58"/>
    </location>
</feature>
<dbReference type="Proteomes" id="UP001218231">
    <property type="component" value="Chromosome"/>
</dbReference>
<keyword evidence="3" id="KW-1185">Reference proteome</keyword>
<dbReference type="InterPro" id="IPR036629">
    <property type="entry name" value="YjbJ_sf"/>
</dbReference>
<evidence type="ECO:0000313" key="2">
    <source>
        <dbReference type="EMBL" id="WCT76168.1"/>
    </source>
</evidence>
<proteinExistence type="predicted"/>
<reference evidence="2 3" key="1">
    <citation type="submission" date="2023-02" db="EMBL/GenBank/DDBJ databases">
        <title>Genome sequence of Novosphingobium humi KACC 19094.</title>
        <authorList>
            <person name="Kim S."/>
            <person name="Heo J."/>
            <person name="Kwon S.-W."/>
        </authorList>
    </citation>
    <scope>NUCLEOTIDE SEQUENCE [LARGE SCALE GENOMIC DNA]</scope>
    <source>
        <strain evidence="2 3">KACC 19094</strain>
    </source>
</reference>
<sequence length="58" mass="6286">MGEIKDRAKGFMDETIGKTKRAIGAAIDRPDIKAEGDMQEAKGDAEKAKARLEGKLKP</sequence>
<evidence type="ECO:0000256" key="1">
    <source>
        <dbReference type="SAM" id="MobiDB-lite"/>
    </source>
</evidence>
<protein>
    <submittedName>
        <fullName evidence="2">CsbD family protein</fullName>
    </submittedName>
</protein>
<dbReference type="SUPFAM" id="SSF69047">
    <property type="entry name" value="Hypothetical protein YjbJ"/>
    <property type="match status" value="1"/>
</dbReference>